<evidence type="ECO:0000313" key="3">
    <source>
        <dbReference type="EMBL" id="OQU83785.1"/>
    </source>
</evidence>
<feature type="region of interest" description="Disordered" evidence="2">
    <location>
        <begin position="1"/>
        <end position="126"/>
    </location>
</feature>
<name>A0A1Z5RK02_SORBI</name>
<reference evidence="4" key="2">
    <citation type="journal article" date="2018" name="Plant J.">
        <title>The Sorghum bicolor reference genome: improved assembly, gene annotations, a transcriptome atlas, and signatures of genome organization.</title>
        <authorList>
            <person name="McCormick R.F."/>
            <person name="Truong S.K."/>
            <person name="Sreedasyam A."/>
            <person name="Jenkins J."/>
            <person name="Shu S."/>
            <person name="Sims D."/>
            <person name="Kennedy M."/>
            <person name="Amirebrahimi M."/>
            <person name="Weers B.D."/>
            <person name="McKinley B."/>
            <person name="Mattison A."/>
            <person name="Morishige D.T."/>
            <person name="Grimwood J."/>
            <person name="Schmutz J."/>
            <person name="Mullet J.E."/>
        </authorList>
    </citation>
    <scope>NUCLEOTIDE SEQUENCE [LARGE SCALE GENOMIC DNA]</scope>
    <source>
        <strain evidence="4">cv. BTx623</strain>
    </source>
</reference>
<feature type="compositionally biased region" description="Low complexity" evidence="2">
    <location>
        <begin position="9"/>
        <end position="28"/>
    </location>
</feature>
<evidence type="ECO:0000256" key="2">
    <source>
        <dbReference type="SAM" id="MobiDB-lite"/>
    </source>
</evidence>
<dbReference type="GO" id="GO:0005634">
    <property type="term" value="C:nucleus"/>
    <property type="evidence" value="ECO:0000318"/>
    <property type="project" value="GO_Central"/>
</dbReference>
<proteinExistence type="predicted"/>
<feature type="coiled-coil region" evidence="1">
    <location>
        <begin position="578"/>
        <end position="643"/>
    </location>
</feature>
<evidence type="ECO:0000256" key="1">
    <source>
        <dbReference type="SAM" id="Coils"/>
    </source>
</evidence>
<evidence type="ECO:0000313" key="4">
    <source>
        <dbReference type="Proteomes" id="UP000000768"/>
    </source>
</evidence>
<dbReference type="PANTHER" id="PTHR13690">
    <property type="entry name" value="TRANSCRIPTION FACTOR POSF21-RELATED"/>
    <property type="match status" value="1"/>
</dbReference>
<feature type="region of interest" description="Disordered" evidence="2">
    <location>
        <begin position="344"/>
        <end position="404"/>
    </location>
</feature>
<feature type="compositionally biased region" description="Low complexity" evidence="2">
    <location>
        <begin position="74"/>
        <end position="95"/>
    </location>
</feature>
<keyword evidence="4" id="KW-1185">Reference proteome</keyword>
<accession>A0A1Z5RK02</accession>
<dbReference type="InParanoid" id="A0A1Z5RK02"/>
<protein>
    <recommendedName>
        <fullName evidence="5">BZIP domain-containing protein</fullName>
    </recommendedName>
</protein>
<dbReference type="Proteomes" id="UP000000768">
    <property type="component" value="Chromosome 5"/>
</dbReference>
<feature type="region of interest" description="Disordered" evidence="2">
    <location>
        <begin position="147"/>
        <end position="194"/>
    </location>
</feature>
<sequence length="646" mass="69074">MEQQHRKPSASAAASSPASSGSPSSARSIHGSMSSAFLGVSSSTRSQSQSQSQSQLRRSSPSLYPPPAPLPGHLASRGSAATTGGRGSASGLSSSQPQFHRISPSPGTAAAKRRPRPNSRITHSLPSPFLSELSSIRRMGTNVFGDLNATQRPLLRGQQQQEMTRSSSSLTMPQSHHHTPIPIGGFSGFPSASQRQQALAMGGLSGFAPLPLQQQQAQPSFCSLHPLPGGNLSVFPLPASQTQNMQPSSSSSTDLPSRIFSEFEQPPASQHFSTIFQSSSTSSDIHELPPLPESLQMPPLLSQQVIEQQPVVVAPCLEPEIISLDHGDELSALVNSFASSHGLGSTSLPTNLEDRLQLGGSGSGLSMRGAAEGGSQTWETPAGVHDKVNNGSGSSSSSSIPWNCDGSKPMYSQSEERALQELSDLLSLWPSSASSSCNQSMGSSVAGSCQGWADMAALANKMDMMNIGGSSCSAGPKMPWNYSSLPTENSTSVPHVPKLILGGMDRPGLPPRPPVLGAGASRSMSRRGRTKEQYFSDAEIEKINKDNRLKELVKTDSKRAKSIRKYVARLKMQKANHFQDLQRRADALKIECSSLSAQVQSRQEMFDKLKTENREAQIKLKGLKEIDELKEVLNHQLQSELQRLIS</sequence>
<keyword evidence="1" id="KW-0175">Coiled coil</keyword>
<dbReference type="EMBL" id="CM000764">
    <property type="protein sequence ID" value="OQU83785.1"/>
    <property type="molecule type" value="Genomic_DNA"/>
</dbReference>
<dbReference type="Gramene" id="OQU83785">
    <property type="protein sequence ID" value="OQU83785"/>
    <property type="gene ID" value="SORBI_3005G175150"/>
</dbReference>
<organism evidence="3 4">
    <name type="scientific">Sorghum bicolor</name>
    <name type="common">Sorghum</name>
    <name type="synonym">Sorghum vulgare</name>
    <dbReference type="NCBI Taxonomy" id="4558"/>
    <lineage>
        <taxon>Eukaryota</taxon>
        <taxon>Viridiplantae</taxon>
        <taxon>Streptophyta</taxon>
        <taxon>Embryophyta</taxon>
        <taxon>Tracheophyta</taxon>
        <taxon>Spermatophyta</taxon>
        <taxon>Magnoliopsida</taxon>
        <taxon>Liliopsida</taxon>
        <taxon>Poales</taxon>
        <taxon>Poaceae</taxon>
        <taxon>PACMAD clade</taxon>
        <taxon>Panicoideae</taxon>
        <taxon>Andropogonodae</taxon>
        <taxon>Andropogoneae</taxon>
        <taxon>Sorghinae</taxon>
        <taxon>Sorghum</taxon>
    </lineage>
</organism>
<reference evidence="3 4" key="1">
    <citation type="journal article" date="2009" name="Nature">
        <title>The Sorghum bicolor genome and the diversification of grasses.</title>
        <authorList>
            <person name="Paterson A.H."/>
            <person name="Bowers J.E."/>
            <person name="Bruggmann R."/>
            <person name="Dubchak I."/>
            <person name="Grimwood J."/>
            <person name="Gundlach H."/>
            <person name="Haberer G."/>
            <person name="Hellsten U."/>
            <person name="Mitros T."/>
            <person name="Poliakov A."/>
            <person name="Schmutz J."/>
            <person name="Spannagl M."/>
            <person name="Tang H."/>
            <person name="Wang X."/>
            <person name="Wicker T."/>
            <person name="Bharti A.K."/>
            <person name="Chapman J."/>
            <person name="Feltus F.A."/>
            <person name="Gowik U."/>
            <person name="Grigoriev I.V."/>
            <person name="Lyons E."/>
            <person name="Maher C.A."/>
            <person name="Martis M."/>
            <person name="Narechania A."/>
            <person name="Otillar R.P."/>
            <person name="Penning B.W."/>
            <person name="Salamov A.A."/>
            <person name="Wang Y."/>
            <person name="Zhang L."/>
            <person name="Carpita N.C."/>
            <person name="Freeling M."/>
            <person name="Gingle A.R."/>
            <person name="Hash C.T."/>
            <person name="Keller B."/>
            <person name="Klein P."/>
            <person name="Kresovich S."/>
            <person name="McCann M.C."/>
            <person name="Ming R."/>
            <person name="Peterson D.G."/>
            <person name="Mehboob-ur-Rahman"/>
            <person name="Ware D."/>
            <person name="Westhoff P."/>
            <person name="Mayer K.F."/>
            <person name="Messing J."/>
            <person name="Rokhsar D.S."/>
        </authorList>
    </citation>
    <scope>NUCLEOTIDE SEQUENCE [LARGE SCALE GENOMIC DNA]</scope>
    <source>
        <strain evidence="4">cv. BTx623</strain>
    </source>
</reference>
<dbReference type="PANTHER" id="PTHR13690:SF160">
    <property type="entry name" value="OS11G0160500 PROTEIN"/>
    <property type="match status" value="1"/>
</dbReference>
<dbReference type="GO" id="GO:0003700">
    <property type="term" value="F:DNA-binding transcription factor activity"/>
    <property type="evidence" value="ECO:0000318"/>
    <property type="project" value="GO_Central"/>
</dbReference>
<feature type="compositionally biased region" description="Polar residues" evidence="2">
    <location>
        <begin position="157"/>
        <end position="174"/>
    </location>
</feature>
<dbReference type="AlphaFoldDB" id="A0A1Z5RK02"/>
<feature type="compositionally biased region" description="Low complexity" evidence="2">
    <location>
        <begin position="41"/>
        <end position="62"/>
    </location>
</feature>
<gene>
    <name evidence="3" type="ORF">SORBI_3005G175150</name>
</gene>
<evidence type="ECO:0008006" key="5">
    <source>
        <dbReference type="Google" id="ProtNLM"/>
    </source>
</evidence>